<dbReference type="Gene3D" id="3.90.320.10">
    <property type="match status" value="1"/>
</dbReference>
<sequence>MDKIFKIRCSQIGKIMSNARKAGELSATCTSYLKDWYTGEHEDVFSKYMDKGNAVENELIDFMAEVMGYGLAEKNEVYMEDSYITGTADVVMPKLIVDVKAPWSKKTLQDSSLELNMDYYWQGQGYMHLYGKDEFILFYGLMDTPGHCNYGNEVIYSTMPRDDRWAAFRIQRNDEDIKSIIEKVDKCREWLNEYDVKLCKTIGRVQTYPTI</sequence>
<organism evidence="1">
    <name type="scientific">uncultured Caudovirales phage</name>
    <dbReference type="NCBI Taxonomy" id="2100421"/>
    <lineage>
        <taxon>Viruses</taxon>
        <taxon>Duplodnaviria</taxon>
        <taxon>Heunggongvirae</taxon>
        <taxon>Uroviricota</taxon>
        <taxon>Caudoviricetes</taxon>
        <taxon>Peduoviridae</taxon>
        <taxon>Maltschvirus</taxon>
        <taxon>Maltschvirus maltsch</taxon>
    </lineage>
</organism>
<name>A0A6J5SYI4_9CAUD</name>
<dbReference type="SUPFAM" id="SSF52980">
    <property type="entry name" value="Restriction endonuclease-like"/>
    <property type="match status" value="1"/>
</dbReference>
<gene>
    <name evidence="1" type="ORF">UFOVP1624_44</name>
</gene>
<dbReference type="InterPro" id="IPR011604">
    <property type="entry name" value="PDDEXK-like_dom_sf"/>
</dbReference>
<dbReference type="EMBL" id="LR797499">
    <property type="protein sequence ID" value="CAB4220026.1"/>
    <property type="molecule type" value="Genomic_DNA"/>
</dbReference>
<accession>A0A6J5SYI4</accession>
<evidence type="ECO:0000313" key="1">
    <source>
        <dbReference type="EMBL" id="CAB4220026.1"/>
    </source>
</evidence>
<protein>
    <submittedName>
        <fullName evidence="1">Uncharacterized protein</fullName>
    </submittedName>
</protein>
<dbReference type="InterPro" id="IPR011335">
    <property type="entry name" value="Restrct_endonuc-II-like"/>
</dbReference>
<proteinExistence type="predicted"/>
<reference evidence="1" key="1">
    <citation type="submission" date="2020-05" db="EMBL/GenBank/DDBJ databases">
        <authorList>
            <person name="Chiriac C."/>
            <person name="Salcher M."/>
            <person name="Ghai R."/>
            <person name="Kavagutti S V."/>
        </authorList>
    </citation>
    <scope>NUCLEOTIDE SEQUENCE</scope>
</reference>